<dbReference type="CDD" id="cd00057">
    <property type="entry name" value="FA58C"/>
    <property type="match status" value="1"/>
</dbReference>
<dbReference type="PROSITE" id="PS01285">
    <property type="entry name" value="FA58C_1"/>
    <property type="match status" value="1"/>
</dbReference>
<evidence type="ECO:0000256" key="3">
    <source>
        <dbReference type="ARBA" id="ARBA00005988"/>
    </source>
</evidence>
<dbReference type="Proteomes" id="UP001333110">
    <property type="component" value="Unassembled WGS sequence"/>
</dbReference>
<evidence type="ECO:0000313" key="18">
    <source>
        <dbReference type="Proteomes" id="UP001333110"/>
    </source>
</evidence>
<feature type="compositionally biased region" description="Low complexity" evidence="14">
    <location>
        <begin position="177"/>
        <end position="189"/>
    </location>
</feature>
<feature type="region of interest" description="Disordered" evidence="14">
    <location>
        <begin position="1104"/>
        <end position="1137"/>
    </location>
</feature>
<feature type="compositionally biased region" description="Basic residues" evidence="14">
    <location>
        <begin position="1273"/>
        <end position="1286"/>
    </location>
</feature>
<dbReference type="Pfam" id="PF00754">
    <property type="entry name" value="F5_F8_type_C"/>
    <property type="match status" value="1"/>
</dbReference>
<evidence type="ECO:0000259" key="15">
    <source>
        <dbReference type="PROSITE" id="PS50022"/>
    </source>
</evidence>
<keyword evidence="5" id="KW-0121">Carboxypeptidase</keyword>
<dbReference type="CDD" id="cd03869">
    <property type="entry name" value="M14_CPX_like"/>
    <property type="match status" value="1"/>
</dbReference>
<comment type="cofactor">
    <cofactor evidence="1">
        <name>Zn(2+)</name>
        <dbReference type="ChEBI" id="CHEBI:29105"/>
    </cofactor>
</comment>
<dbReference type="FunFam" id="2.60.120.260:FF:000448">
    <property type="entry name" value="Carboxypeptidase X (M14 family), member 2"/>
    <property type="match status" value="1"/>
</dbReference>
<dbReference type="CDD" id="cd11308">
    <property type="entry name" value="Peptidase_M14NE-CP-C_like"/>
    <property type="match status" value="1"/>
</dbReference>
<evidence type="ECO:0000256" key="7">
    <source>
        <dbReference type="ARBA" id="ARBA00022723"/>
    </source>
</evidence>
<keyword evidence="10" id="KW-0862">Zinc</keyword>
<keyword evidence="11" id="KW-0482">Metalloprotease</keyword>
<keyword evidence="6" id="KW-0645">Protease</keyword>
<feature type="compositionally biased region" description="Pro residues" evidence="14">
    <location>
        <begin position="351"/>
        <end position="366"/>
    </location>
</feature>
<dbReference type="Pfam" id="PF13620">
    <property type="entry name" value="CarboxypepD_reg"/>
    <property type="match status" value="1"/>
</dbReference>
<keyword evidence="4" id="KW-0964">Secreted</keyword>
<feature type="compositionally biased region" description="Low complexity" evidence="14">
    <location>
        <begin position="329"/>
        <end position="350"/>
    </location>
</feature>
<feature type="domain" description="F5/8 type C" evidence="15">
    <location>
        <begin position="620"/>
        <end position="729"/>
    </location>
</feature>
<accession>A0AAN7NX43</accession>
<feature type="compositionally biased region" description="Low complexity" evidence="14">
    <location>
        <begin position="250"/>
        <end position="272"/>
    </location>
</feature>
<dbReference type="Gene3D" id="3.40.630.10">
    <property type="entry name" value="Zn peptidases"/>
    <property type="match status" value="1"/>
</dbReference>
<dbReference type="InterPro" id="IPR008969">
    <property type="entry name" value="CarboxyPept-like_regulatory"/>
</dbReference>
<feature type="compositionally biased region" description="Low complexity" evidence="14">
    <location>
        <begin position="307"/>
        <end position="320"/>
    </location>
</feature>
<dbReference type="Gene3D" id="2.60.40.1120">
    <property type="entry name" value="Carboxypeptidase-like, regulatory domain"/>
    <property type="match status" value="1"/>
</dbReference>
<dbReference type="InterPro" id="IPR057247">
    <property type="entry name" value="CARBOXYPEPT_ZN_2"/>
</dbReference>
<evidence type="ECO:0000256" key="4">
    <source>
        <dbReference type="ARBA" id="ARBA00022525"/>
    </source>
</evidence>
<dbReference type="PROSITE" id="PS00132">
    <property type="entry name" value="CARBOXYPEPT_ZN_1"/>
    <property type="match status" value="1"/>
</dbReference>
<feature type="compositionally biased region" description="Gly residues" evidence="14">
    <location>
        <begin position="372"/>
        <end position="392"/>
    </location>
</feature>
<evidence type="ECO:0000256" key="11">
    <source>
        <dbReference type="ARBA" id="ARBA00023049"/>
    </source>
</evidence>
<feature type="region of interest" description="Disordered" evidence="14">
    <location>
        <begin position="1"/>
        <end position="135"/>
    </location>
</feature>
<dbReference type="PROSITE" id="PS00133">
    <property type="entry name" value="CARBOXYPEPT_ZN_2"/>
    <property type="match status" value="1"/>
</dbReference>
<dbReference type="PRINTS" id="PR00765">
    <property type="entry name" value="CRBOXYPTASEA"/>
</dbReference>
<dbReference type="FunFam" id="2.60.40.1120:FF:000009">
    <property type="entry name" value="adipocyte enhancer-binding protein 1"/>
    <property type="match status" value="1"/>
</dbReference>
<evidence type="ECO:0000256" key="5">
    <source>
        <dbReference type="ARBA" id="ARBA00022645"/>
    </source>
</evidence>
<dbReference type="GO" id="GO:0005615">
    <property type="term" value="C:extracellular space"/>
    <property type="evidence" value="ECO:0007669"/>
    <property type="project" value="TreeGrafter"/>
</dbReference>
<dbReference type="SUPFAM" id="SSF49785">
    <property type="entry name" value="Galactose-binding domain-like"/>
    <property type="match status" value="1"/>
</dbReference>
<dbReference type="Gene3D" id="2.60.120.260">
    <property type="entry name" value="Galactose-binding domain-like"/>
    <property type="match status" value="1"/>
</dbReference>
<keyword evidence="9" id="KW-0378">Hydrolase</keyword>
<dbReference type="Pfam" id="PF00246">
    <property type="entry name" value="Peptidase_M14"/>
    <property type="match status" value="1"/>
</dbReference>
<feature type="compositionally biased region" description="Pro residues" evidence="14">
    <location>
        <begin position="85"/>
        <end position="97"/>
    </location>
</feature>
<dbReference type="SMART" id="SM00631">
    <property type="entry name" value="Zn_pept"/>
    <property type="match status" value="1"/>
</dbReference>
<evidence type="ECO:0008006" key="19">
    <source>
        <dbReference type="Google" id="ProtNLM"/>
    </source>
</evidence>
<dbReference type="PANTHER" id="PTHR11532">
    <property type="entry name" value="PROTEASE M14 CARBOXYPEPTIDASE"/>
    <property type="match status" value="1"/>
</dbReference>
<dbReference type="GO" id="GO:0006508">
    <property type="term" value="P:proteolysis"/>
    <property type="evidence" value="ECO:0007669"/>
    <property type="project" value="UniProtKB-KW"/>
</dbReference>
<dbReference type="InterPro" id="IPR008979">
    <property type="entry name" value="Galactose-bd-like_sf"/>
</dbReference>
<reference evidence="17 18" key="1">
    <citation type="journal article" date="2023" name="J. Hered.">
        <title>Chromosome-level genome of the wood stork (Mycteria americana) provides insight into avian chromosome evolution.</title>
        <authorList>
            <person name="Flamio R. Jr."/>
            <person name="Ramstad K.M."/>
        </authorList>
    </citation>
    <scope>NUCLEOTIDE SEQUENCE [LARGE SCALE GENOMIC DNA]</scope>
    <source>
        <strain evidence="17">JAX WOST 10</strain>
    </source>
</reference>
<evidence type="ECO:0000256" key="13">
    <source>
        <dbReference type="PROSITE-ProRule" id="PRU01379"/>
    </source>
</evidence>
<dbReference type="InterPro" id="IPR050753">
    <property type="entry name" value="Peptidase_M14_domain"/>
</dbReference>
<evidence type="ECO:0000256" key="9">
    <source>
        <dbReference type="ARBA" id="ARBA00022801"/>
    </source>
</evidence>
<protein>
    <recommendedName>
        <fullName evidence="19">F5/8 type C domain-containing protein</fullName>
    </recommendedName>
</protein>
<dbReference type="SUPFAM" id="SSF53187">
    <property type="entry name" value="Zn-dependent exopeptidases"/>
    <property type="match status" value="1"/>
</dbReference>
<evidence type="ECO:0000256" key="10">
    <source>
        <dbReference type="ARBA" id="ARBA00022833"/>
    </source>
</evidence>
<keyword evidence="7" id="KW-0479">Metal-binding</keyword>
<comment type="subcellular location">
    <subcellularLocation>
        <location evidence="2">Secreted</location>
    </subcellularLocation>
</comment>
<organism evidence="17 18">
    <name type="scientific">Mycteria americana</name>
    <name type="common">Wood stork</name>
    <dbReference type="NCBI Taxonomy" id="33587"/>
    <lineage>
        <taxon>Eukaryota</taxon>
        <taxon>Metazoa</taxon>
        <taxon>Chordata</taxon>
        <taxon>Craniata</taxon>
        <taxon>Vertebrata</taxon>
        <taxon>Euteleostomi</taxon>
        <taxon>Archelosauria</taxon>
        <taxon>Archosauria</taxon>
        <taxon>Dinosauria</taxon>
        <taxon>Saurischia</taxon>
        <taxon>Theropoda</taxon>
        <taxon>Coelurosauria</taxon>
        <taxon>Aves</taxon>
        <taxon>Neognathae</taxon>
        <taxon>Neoaves</taxon>
        <taxon>Aequornithes</taxon>
        <taxon>Ciconiiformes</taxon>
        <taxon>Ciconiidae</taxon>
        <taxon>Mycteria</taxon>
    </lineage>
</organism>
<feature type="compositionally biased region" description="Basic residues" evidence="14">
    <location>
        <begin position="1297"/>
        <end position="1311"/>
    </location>
</feature>
<name>A0AAN7NX43_MYCAM</name>
<feature type="compositionally biased region" description="Gly residues" evidence="14">
    <location>
        <begin position="122"/>
        <end position="131"/>
    </location>
</feature>
<sequence>MPGAAGRIGPGVPSGCSPSAPGAGPPGTRRDPGPATLPGPAQRCGQGCGQRHFACWGQRRAQRERREPAGVGAHPGPGGASVTGPAPPRPRCRPPGVPAGRERAGGAGGGGGEGRRERRGRAGAGSAGQAGPGAAPLRSAAAMLGLPPAPLLLLLLLLGPPAPLARAAPPGSRPRPRGLAAAPAEPGRPGATGMGTPGGAAGSAPGGTATRPPKGTATGLPKGTATSPPKGTGAAPPRGTAPSPPPTTAGPPKGIATGPPKGTGAAPPRGTAPSPPKGTATSPPKGTGAAPPRGTAPSPPKGTATSPPKGTGTAPPRGTAPSPPPTTAGPPKGTGAAPPKGSGASTSESTPAPPPDGAAPSSPGPPEQGRRAQGGPGAEGRSGGGGVRGLGAGVHNGGVQGRVCTTGGCRDGGGVHRDGCARRGGVQGRTCVHACVSVHACAGGRARLRACAVACVGLLHWVLRGWPRTPAPRGSLCPSPAPAPRKKLVRVKVVKKKVVKKKPKAPAKDTAAPPQPQCPPLGLESLRVLDSQLRASSDKRYGLGAHRGRLNIQAVPCSSECWPGATPLPRGHSSSQDRRGRGHAGGGDVPWAGPCVPLPSLTPPRTQSGLYDGDFYDGGWCAGREDTEQWLEVDARRLTNFTGVITQGLNSIWTYDWVTSYKVQVSNDTHTWQPCRNGTEEAVFPGNKDPETPVLNLLPSPVVARYLRINPQTWFQNGTICLRAEVLGCPLPDPNNIYSWHSQPLPTDKLDFRHHNYKEMRKLMKRVNDECPDITRVYSIGKSYLGLKMYVMEISDNPGQHEVGEPEFRYVAGMHGNEVLGRELLLNLMEYLCREFRLGNPRVVQLVTETRIHLLPSMNPDGYETAYKLGSELSGWAMGRWTYEGIDLNHNFADLNTALWDAEDNDLVPHEFPNHYIPIPEYYTFANATVAPETRAVIDWMQRYPFVLSANLHGGELVVTYPFDMTRTYWKAQELTPTADDGVFRWLATVYATSNLAMASEERRLCHYDDFTRFGNIINGANWHTVPGSMNDFSYLHTNCFEITVELSCDKFPHASELPAEWENNRESLLLYMEQVGDGDPPAGGHAVGSCGGMGTEGTGFRQGLSGWQQDTARGSPDTPEAPCPPTPPTGTSMGTERGLGVRGACVICSTCAHRAGGPVPPCPGRARVTRGADVHPTCAACGAPVHACGRCVHRGIKGVVRDGDTEEGIANAIISVDGINHDIRTAFDGDYWRLLNPGDYEVTARAEGYEAATQPCRVSYENVPTPCSFRLARARRQRPRGRRPGGARPPPDLRLRRQRLRRLRAHRRAP</sequence>
<evidence type="ECO:0000256" key="12">
    <source>
        <dbReference type="ARBA" id="ARBA00023180"/>
    </source>
</evidence>
<feature type="region of interest" description="Disordered" evidence="14">
    <location>
        <begin position="162"/>
        <end position="392"/>
    </location>
</feature>
<dbReference type="GO" id="GO:0008270">
    <property type="term" value="F:zinc ion binding"/>
    <property type="evidence" value="ECO:0007669"/>
    <property type="project" value="InterPro"/>
</dbReference>
<dbReference type="InterPro" id="IPR000421">
    <property type="entry name" value="FA58C"/>
</dbReference>
<evidence type="ECO:0000313" key="17">
    <source>
        <dbReference type="EMBL" id="KAK4818573.1"/>
    </source>
</evidence>
<dbReference type="InterPro" id="IPR000834">
    <property type="entry name" value="Peptidase_M14"/>
</dbReference>
<evidence type="ECO:0000256" key="1">
    <source>
        <dbReference type="ARBA" id="ARBA00001947"/>
    </source>
</evidence>
<feature type="compositionally biased region" description="Pro residues" evidence="14">
    <location>
        <begin position="1120"/>
        <end position="1129"/>
    </location>
</feature>
<feature type="region of interest" description="Disordered" evidence="14">
    <location>
        <begin position="497"/>
        <end position="521"/>
    </location>
</feature>
<keyword evidence="18" id="KW-1185">Reference proteome</keyword>
<dbReference type="PANTHER" id="PTHR11532:SF43">
    <property type="entry name" value="CARBOXYPEPTIDASE X1-RELATED"/>
    <property type="match status" value="1"/>
</dbReference>
<dbReference type="SMART" id="SM00231">
    <property type="entry name" value="FA58C"/>
    <property type="match status" value="1"/>
</dbReference>
<dbReference type="SUPFAM" id="SSF49464">
    <property type="entry name" value="Carboxypeptidase regulatory domain-like"/>
    <property type="match status" value="1"/>
</dbReference>
<evidence type="ECO:0000256" key="8">
    <source>
        <dbReference type="ARBA" id="ARBA00022729"/>
    </source>
</evidence>
<dbReference type="GO" id="GO:0004181">
    <property type="term" value="F:metallocarboxypeptidase activity"/>
    <property type="evidence" value="ECO:0007669"/>
    <property type="project" value="InterPro"/>
</dbReference>
<keyword evidence="8" id="KW-0732">Signal</keyword>
<feature type="domain" description="Peptidase M14" evidence="16">
    <location>
        <begin position="753"/>
        <end position="1076"/>
    </location>
</feature>
<feature type="compositionally biased region" description="Low complexity" evidence="14">
    <location>
        <begin position="228"/>
        <end position="241"/>
    </location>
</feature>
<feature type="region of interest" description="Disordered" evidence="14">
    <location>
        <begin position="1272"/>
        <end position="1311"/>
    </location>
</feature>
<dbReference type="PROSITE" id="PS01286">
    <property type="entry name" value="FA58C_2"/>
    <property type="match status" value="1"/>
</dbReference>
<dbReference type="PROSITE" id="PS50022">
    <property type="entry name" value="FA58C_3"/>
    <property type="match status" value="1"/>
</dbReference>
<dbReference type="FunFam" id="3.40.630.10:FF:000007">
    <property type="entry name" value="Carboxypeptidase X (M14 family), member 1"/>
    <property type="match status" value="1"/>
</dbReference>
<feature type="active site" description="Proton donor/acceptor" evidence="13">
    <location>
        <position position="1046"/>
    </location>
</feature>
<dbReference type="InterPro" id="IPR057246">
    <property type="entry name" value="CARBOXYPEPT_ZN_1"/>
</dbReference>
<keyword evidence="12" id="KW-0325">Glycoprotein</keyword>
<dbReference type="PROSITE" id="PS52035">
    <property type="entry name" value="PEPTIDASE_M14"/>
    <property type="match status" value="1"/>
</dbReference>
<evidence type="ECO:0000259" key="16">
    <source>
        <dbReference type="PROSITE" id="PS52035"/>
    </source>
</evidence>
<comment type="caution">
    <text evidence="17">The sequence shown here is derived from an EMBL/GenBank/DDBJ whole genome shotgun (WGS) entry which is preliminary data.</text>
</comment>
<feature type="compositionally biased region" description="Low complexity" evidence="14">
    <location>
        <begin position="10"/>
        <end position="22"/>
    </location>
</feature>
<proteinExistence type="inferred from homology"/>
<feature type="compositionally biased region" description="Gly residues" evidence="14">
    <location>
        <begin position="190"/>
        <end position="205"/>
    </location>
</feature>
<evidence type="ECO:0000256" key="14">
    <source>
        <dbReference type="SAM" id="MobiDB-lite"/>
    </source>
</evidence>
<dbReference type="EMBL" id="JAUNZN010000007">
    <property type="protein sequence ID" value="KAK4818573.1"/>
    <property type="molecule type" value="Genomic_DNA"/>
</dbReference>
<evidence type="ECO:0000256" key="6">
    <source>
        <dbReference type="ARBA" id="ARBA00022670"/>
    </source>
</evidence>
<evidence type="ECO:0000256" key="2">
    <source>
        <dbReference type="ARBA" id="ARBA00004613"/>
    </source>
</evidence>
<feature type="region of interest" description="Disordered" evidence="14">
    <location>
        <begin position="568"/>
        <end position="589"/>
    </location>
</feature>
<gene>
    <name evidence="17" type="ORF">QYF61_014709</name>
</gene>
<comment type="similarity">
    <text evidence="3 13">Belongs to the peptidase M14 family.</text>
</comment>